<keyword evidence="2" id="KW-0238">DNA-binding</keyword>
<dbReference type="PANTHER" id="PTHR30146:SF120">
    <property type="entry name" value="ALANINE RACEMASE"/>
    <property type="match status" value="1"/>
</dbReference>
<dbReference type="Pfam" id="PF00356">
    <property type="entry name" value="LacI"/>
    <property type="match status" value="1"/>
</dbReference>
<evidence type="ECO:0000256" key="3">
    <source>
        <dbReference type="ARBA" id="ARBA00023163"/>
    </source>
</evidence>
<feature type="domain" description="HTH lacI-type" evidence="4">
    <location>
        <begin position="9"/>
        <end position="63"/>
    </location>
</feature>
<dbReference type="CDD" id="cd01392">
    <property type="entry name" value="HTH_LacI"/>
    <property type="match status" value="1"/>
</dbReference>
<dbReference type="InterPro" id="IPR028082">
    <property type="entry name" value="Peripla_BP_I"/>
</dbReference>
<dbReference type="GO" id="GO:0000976">
    <property type="term" value="F:transcription cis-regulatory region binding"/>
    <property type="evidence" value="ECO:0007669"/>
    <property type="project" value="TreeGrafter"/>
</dbReference>
<reference evidence="5" key="1">
    <citation type="submission" date="2022-07" db="EMBL/GenBank/DDBJ databases">
        <title>Complete genome sequence of Salinispirillum sp. LH10-3-1 capable of multiple carbohydrate inversion isolated from a soda lake.</title>
        <authorList>
            <person name="Liu J."/>
            <person name="Zhai Y."/>
            <person name="Zhang H."/>
            <person name="Yang H."/>
            <person name="Qu J."/>
            <person name="Li J."/>
        </authorList>
    </citation>
    <scope>NUCLEOTIDE SEQUENCE</scope>
    <source>
        <strain evidence="5">LH 10-3-1</strain>
    </source>
</reference>
<dbReference type="SMART" id="SM00354">
    <property type="entry name" value="HTH_LACI"/>
    <property type="match status" value="1"/>
</dbReference>
<sequence>MPKSLISGVSMADVARHAGVSESTVSRALNNNPAIKLATRQRIQQIAQTLGYKPNIGARNLRLQRSHIVAVVINHDGATTQSLADPFMTTITAAIADALNERNYGLLLASSNLQPGTWYEHLLHNGRADGLIVIGRGTDDARFADLLAADAPFVVWGQADSDTAYTCIGSDNFMGGQQAAQQLLLSGRSRPQFLGNIQHAEIRQRYAGYQHAFRQAHIAVPPPISTHGFAPEHGYKALKHWLARHEDSCDGLFAASDNLGLGALQALHEASFQIPGDLAVVGFDDIDMAAVSIPPLTTIHQEIKQGGKRLVNALMDKLAGHKADSCLIPTRVVIRQSSCHIGNRPPINDL</sequence>
<protein>
    <submittedName>
        <fullName evidence="5">LacI family transcriptional regulator</fullName>
    </submittedName>
</protein>
<dbReference type="PANTHER" id="PTHR30146">
    <property type="entry name" value="LACI-RELATED TRANSCRIPTIONAL REPRESSOR"/>
    <property type="match status" value="1"/>
</dbReference>
<keyword evidence="3" id="KW-0804">Transcription</keyword>
<dbReference type="GO" id="GO:0003700">
    <property type="term" value="F:DNA-binding transcription factor activity"/>
    <property type="evidence" value="ECO:0007669"/>
    <property type="project" value="TreeGrafter"/>
</dbReference>
<dbReference type="SUPFAM" id="SSF53822">
    <property type="entry name" value="Periplasmic binding protein-like I"/>
    <property type="match status" value="1"/>
</dbReference>
<evidence type="ECO:0000313" key="5">
    <source>
        <dbReference type="EMBL" id="WLD59156.1"/>
    </source>
</evidence>
<dbReference type="Gene3D" id="3.40.50.2300">
    <property type="match status" value="2"/>
</dbReference>
<evidence type="ECO:0000259" key="4">
    <source>
        <dbReference type="PROSITE" id="PS50932"/>
    </source>
</evidence>
<gene>
    <name evidence="5" type="ORF">NFC81_05050</name>
</gene>
<evidence type="ECO:0000256" key="1">
    <source>
        <dbReference type="ARBA" id="ARBA00023015"/>
    </source>
</evidence>
<dbReference type="Pfam" id="PF13377">
    <property type="entry name" value="Peripla_BP_3"/>
    <property type="match status" value="1"/>
</dbReference>
<dbReference type="PROSITE" id="PS50932">
    <property type="entry name" value="HTH_LACI_2"/>
    <property type="match status" value="1"/>
</dbReference>
<proteinExistence type="predicted"/>
<dbReference type="InterPro" id="IPR046335">
    <property type="entry name" value="LacI/GalR-like_sensor"/>
</dbReference>
<dbReference type="AlphaFoldDB" id="A0AB38YIG9"/>
<dbReference type="RefSeq" id="WP_304996445.1">
    <property type="nucleotide sequence ID" value="NZ_CP101717.1"/>
</dbReference>
<accession>A0AB38YIG9</accession>
<keyword evidence="1" id="KW-0805">Transcription regulation</keyword>
<organism evidence="5">
    <name type="scientific">Salinispirillum sp. LH 10-3-1</name>
    <dbReference type="NCBI Taxonomy" id="2952525"/>
    <lineage>
        <taxon>Bacteria</taxon>
        <taxon>Pseudomonadati</taxon>
        <taxon>Pseudomonadota</taxon>
        <taxon>Gammaproteobacteria</taxon>
        <taxon>Oceanospirillales</taxon>
        <taxon>Saccharospirillaceae</taxon>
        <taxon>Salinispirillum</taxon>
    </lineage>
</organism>
<dbReference type="Gene3D" id="1.10.260.40">
    <property type="entry name" value="lambda repressor-like DNA-binding domains"/>
    <property type="match status" value="1"/>
</dbReference>
<evidence type="ECO:0000256" key="2">
    <source>
        <dbReference type="ARBA" id="ARBA00023125"/>
    </source>
</evidence>
<dbReference type="PROSITE" id="PS00356">
    <property type="entry name" value="HTH_LACI_1"/>
    <property type="match status" value="1"/>
</dbReference>
<name>A0AB38YIG9_9GAMM</name>
<dbReference type="InterPro" id="IPR010982">
    <property type="entry name" value="Lambda_DNA-bd_dom_sf"/>
</dbReference>
<dbReference type="InterPro" id="IPR000843">
    <property type="entry name" value="HTH_LacI"/>
</dbReference>
<dbReference type="EMBL" id="CP101717">
    <property type="protein sequence ID" value="WLD59156.1"/>
    <property type="molecule type" value="Genomic_DNA"/>
</dbReference>
<dbReference type="SUPFAM" id="SSF47413">
    <property type="entry name" value="lambda repressor-like DNA-binding domains"/>
    <property type="match status" value="1"/>
</dbReference>